<name>A0A4Z2HDG4_9TELE</name>
<accession>A0A4Z2HDG4</accession>
<sequence>MTSTSRGPSSRSTRSTRMPVGSHTWFIPQVGSWLSGGALTGAAVKNNSLTSPKAMNTLETKEKVSLRTLDENRFNDFTFVFFV</sequence>
<organism evidence="1 2">
    <name type="scientific">Liparis tanakae</name>
    <name type="common">Tanaka's snailfish</name>
    <dbReference type="NCBI Taxonomy" id="230148"/>
    <lineage>
        <taxon>Eukaryota</taxon>
        <taxon>Metazoa</taxon>
        <taxon>Chordata</taxon>
        <taxon>Craniata</taxon>
        <taxon>Vertebrata</taxon>
        <taxon>Euteleostomi</taxon>
        <taxon>Actinopterygii</taxon>
        <taxon>Neopterygii</taxon>
        <taxon>Teleostei</taxon>
        <taxon>Neoteleostei</taxon>
        <taxon>Acanthomorphata</taxon>
        <taxon>Eupercaria</taxon>
        <taxon>Perciformes</taxon>
        <taxon>Cottioidei</taxon>
        <taxon>Cottales</taxon>
        <taxon>Liparidae</taxon>
        <taxon>Liparis</taxon>
    </lineage>
</organism>
<comment type="caution">
    <text evidence="1">The sequence shown here is derived from an EMBL/GenBank/DDBJ whole genome shotgun (WGS) entry which is preliminary data.</text>
</comment>
<reference evidence="1 2" key="1">
    <citation type="submission" date="2019-03" db="EMBL/GenBank/DDBJ databases">
        <title>First draft genome of Liparis tanakae, snailfish: a comprehensive survey of snailfish specific genes.</title>
        <authorList>
            <person name="Kim W."/>
            <person name="Song I."/>
            <person name="Jeong J.-H."/>
            <person name="Kim D."/>
            <person name="Kim S."/>
            <person name="Ryu S."/>
            <person name="Song J.Y."/>
            <person name="Lee S.K."/>
        </authorList>
    </citation>
    <scope>NUCLEOTIDE SEQUENCE [LARGE SCALE GENOMIC DNA]</scope>
    <source>
        <tissue evidence="1">Muscle</tissue>
    </source>
</reference>
<keyword evidence="2" id="KW-1185">Reference proteome</keyword>
<dbReference type="EMBL" id="SRLO01000262">
    <property type="protein sequence ID" value="TNN63918.1"/>
    <property type="molecule type" value="Genomic_DNA"/>
</dbReference>
<evidence type="ECO:0000313" key="1">
    <source>
        <dbReference type="EMBL" id="TNN63918.1"/>
    </source>
</evidence>
<evidence type="ECO:0000313" key="2">
    <source>
        <dbReference type="Proteomes" id="UP000314294"/>
    </source>
</evidence>
<gene>
    <name evidence="1" type="ORF">EYF80_025851</name>
</gene>
<dbReference type="AlphaFoldDB" id="A0A4Z2HDG4"/>
<dbReference type="Proteomes" id="UP000314294">
    <property type="component" value="Unassembled WGS sequence"/>
</dbReference>
<proteinExistence type="predicted"/>
<protein>
    <submittedName>
        <fullName evidence="1">Uncharacterized protein</fullName>
    </submittedName>
</protein>